<gene>
    <name evidence="1" type="ORF">EZS28_049448</name>
</gene>
<dbReference type="PANTHER" id="PTHR33050:SF7">
    <property type="entry name" value="RIBONUCLEASE H"/>
    <property type="match status" value="1"/>
</dbReference>
<evidence type="ECO:0000313" key="2">
    <source>
        <dbReference type="Proteomes" id="UP000324800"/>
    </source>
</evidence>
<accession>A0A5J4TC35</accession>
<name>A0A5J4TC35_9EUKA</name>
<protein>
    <submittedName>
        <fullName evidence="1">Uncharacterized protein</fullName>
    </submittedName>
</protein>
<dbReference type="AlphaFoldDB" id="A0A5J4TC35"/>
<comment type="caution">
    <text evidence="1">The sequence shown here is derived from an EMBL/GenBank/DDBJ whole genome shotgun (WGS) entry which is preliminary data.</text>
</comment>
<feature type="non-terminal residue" evidence="1">
    <location>
        <position position="1"/>
    </location>
</feature>
<dbReference type="PANTHER" id="PTHR33050">
    <property type="entry name" value="REVERSE TRANSCRIPTASE DOMAIN-CONTAINING PROTEIN"/>
    <property type="match status" value="1"/>
</dbReference>
<sequence length="266" mass="30671">VSLLPPLKQFGISNLDWKTKCILLKTDNTTTEFVIRKWKAASAILHLVREIFLLLNDLDITIYTEHLPELENSIADALSRLSWIGDYQINPILLNEALHQINFQPTLDAFAHNTNKQLKRYCSPQENNKAIARNALNILWTNELLLLHPPIGLIPKKFRRWKDNVGTPKTTTRNHRDSKDKYKEGEQLYRELAEQTKLISAAIDQLIAGINPETWRKRRAGLIPLANQLKQNNTNTSTLLSNKPDDELVKTMEWYTIAEDQNSNKE</sequence>
<evidence type="ECO:0000313" key="1">
    <source>
        <dbReference type="EMBL" id="KAA6355025.1"/>
    </source>
</evidence>
<organism evidence="1 2">
    <name type="scientific">Streblomastix strix</name>
    <dbReference type="NCBI Taxonomy" id="222440"/>
    <lineage>
        <taxon>Eukaryota</taxon>
        <taxon>Metamonada</taxon>
        <taxon>Preaxostyla</taxon>
        <taxon>Oxymonadida</taxon>
        <taxon>Streblomastigidae</taxon>
        <taxon>Streblomastix</taxon>
    </lineage>
</organism>
<reference evidence="1 2" key="1">
    <citation type="submission" date="2019-03" db="EMBL/GenBank/DDBJ databases">
        <title>Single cell metagenomics reveals metabolic interactions within the superorganism composed of flagellate Streblomastix strix and complex community of Bacteroidetes bacteria on its surface.</title>
        <authorList>
            <person name="Treitli S.C."/>
            <person name="Kolisko M."/>
            <person name="Husnik F."/>
            <person name="Keeling P."/>
            <person name="Hampl V."/>
        </authorList>
    </citation>
    <scope>NUCLEOTIDE SEQUENCE [LARGE SCALE GENOMIC DNA]</scope>
    <source>
        <strain evidence="1">ST1C</strain>
    </source>
</reference>
<dbReference type="EMBL" id="SNRW01035294">
    <property type="protein sequence ID" value="KAA6355025.1"/>
    <property type="molecule type" value="Genomic_DNA"/>
</dbReference>
<dbReference type="InterPro" id="IPR052055">
    <property type="entry name" value="Hepadnavirus_pol/RT"/>
</dbReference>
<dbReference type="Proteomes" id="UP000324800">
    <property type="component" value="Unassembled WGS sequence"/>
</dbReference>
<proteinExistence type="predicted"/>